<protein>
    <submittedName>
        <fullName evidence="2">GAP family protein</fullName>
    </submittedName>
</protein>
<sequence>MFWQVLGETLPLAFAVIISPLPLVAVITLSLGPRGRGNAVVFTVAFAVAFFALTLGLSSGLKGTTENDAFFARVFHIVLGFAFAALFFYLAFRSWQKRPKKVQKPAEPRWLASIDSFGVMKSAGLGLLLGLVNLKNIPIAVAAGAVIGSKHLDWPLVIVASAVFAGVSSLGLLVLCAVGGSGSTTVSAGLQSAKVGLIRHNALIMAVLFVLLGAIQLGRAFESF</sequence>
<gene>
    <name evidence="2" type="ORF">ABFY20_09045</name>
</gene>
<accession>A0AB39BLE8</accession>
<keyword evidence="1" id="KW-0472">Membrane</keyword>
<evidence type="ECO:0000313" key="2">
    <source>
        <dbReference type="EMBL" id="XDI07231.1"/>
    </source>
</evidence>
<dbReference type="AlphaFoldDB" id="A0AB39BLE8"/>
<dbReference type="EMBL" id="CP162511">
    <property type="protein sequence ID" value="XDI07231.1"/>
    <property type="molecule type" value="Genomic_DNA"/>
</dbReference>
<reference evidence="2" key="1">
    <citation type="submission" date="2024-05" db="EMBL/GenBank/DDBJ databases">
        <title>Herbiconiux sp. A18JL235.</title>
        <authorList>
            <person name="Zhang G."/>
        </authorList>
    </citation>
    <scope>NUCLEOTIDE SEQUENCE</scope>
    <source>
        <strain evidence="2">A18JL235</strain>
    </source>
</reference>
<feature type="transmembrane region" description="Helical" evidence="1">
    <location>
        <begin position="154"/>
        <end position="180"/>
    </location>
</feature>
<proteinExistence type="predicted"/>
<organism evidence="2">
    <name type="scientific">Herbiconiux sp. A18JL235</name>
    <dbReference type="NCBI Taxonomy" id="3152363"/>
    <lineage>
        <taxon>Bacteria</taxon>
        <taxon>Bacillati</taxon>
        <taxon>Actinomycetota</taxon>
        <taxon>Actinomycetes</taxon>
        <taxon>Micrococcales</taxon>
        <taxon>Microbacteriaceae</taxon>
        <taxon>Herbiconiux</taxon>
    </lineage>
</organism>
<feature type="transmembrane region" description="Helical" evidence="1">
    <location>
        <begin position="12"/>
        <end position="32"/>
    </location>
</feature>
<keyword evidence="1" id="KW-0812">Transmembrane</keyword>
<dbReference type="RefSeq" id="WP_368499608.1">
    <property type="nucleotide sequence ID" value="NZ_CP162511.1"/>
</dbReference>
<feature type="transmembrane region" description="Helical" evidence="1">
    <location>
        <begin position="201"/>
        <end position="221"/>
    </location>
</feature>
<keyword evidence="1" id="KW-1133">Transmembrane helix</keyword>
<dbReference type="InterPro" id="IPR021315">
    <property type="entry name" value="Gap/Sap"/>
</dbReference>
<feature type="transmembrane region" description="Helical" evidence="1">
    <location>
        <begin position="39"/>
        <end position="58"/>
    </location>
</feature>
<feature type="transmembrane region" description="Helical" evidence="1">
    <location>
        <begin position="70"/>
        <end position="92"/>
    </location>
</feature>
<feature type="transmembrane region" description="Helical" evidence="1">
    <location>
        <begin position="125"/>
        <end position="148"/>
    </location>
</feature>
<name>A0AB39BLE8_9MICO</name>
<dbReference type="Pfam" id="PF11139">
    <property type="entry name" value="SfLAP"/>
    <property type="match status" value="1"/>
</dbReference>
<evidence type="ECO:0000256" key="1">
    <source>
        <dbReference type="SAM" id="Phobius"/>
    </source>
</evidence>